<proteinExistence type="predicted"/>
<evidence type="ECO:0000313" key="2">
    <source>
        <dbReference type="EMBL" id="RKE96829.1"/>
    </source>
</evidence>
<keyword evidence="3" id="KW-1185">Reference proteome</keyword>
<reference evidence="2 3" key="1">
    <citation type="submission" date="2018-09" db="EMBL/GenBank/DDBJ databases">
        <title>Genomic Encyclopedia of Archaeal and Bacterial Type Strains, Phase II (KMG-II): from individual species to whole genera.</title>
        <authorList>
            <person name="Goeker M."/>
        </authorList>
    </citation>
    <scope>NUCLEOTIDE SEQUENCE [LARGE SCALE GENOMIC DNA]</scope>
    <source>
        <strain evidence="2 3">DSM 11458</strain>
    </source>
</reference>
<organism evidence="2 3">
    <name type="scientific">Sulfitobacter guttiformis</name>
    <dbReference type="NCBI Taxonomy" id="74349"/>
    <lineage>
        <taxon>Bacteria</taxon>
        <taxon>Pseudomonadati</taxon>
        <taxon>Pseudomonadota</taxon>
        <taxon>Alphaproteobacteria</taxon>
        <taxon>Rhodobacterales</taxon>
        <taxon>Roseobacteraceae</taxon>
        <taxon>Sulfitobacter</taxon>
    </lineage>
</organism>
<dbReference type="SUPFAM" id="SSF56524">
    <property type="entry name" value="Oxidoreductase molybdopterin-binding domain"/>
    <property type="match status" value="1"/>
</dbReference>
<evidence type="ECO:0008006" key="4">
    <source>
        <dbReference type="Google" id="ProtNLM"/>
    </source>
</evidence>
<protein>
    <recommendedName>
        <fullName evidence="4">Oxidoreductase molybdopterin-binding domain-containing protein</fullName>
    </recommendedName>
</protein>
<sequence>MSVTVRTKQLLVALTLCFFALPVAGKTEQILTVEANGKIASYTLQDLSNLPQAFVKTRNNYVDDITTFSGPTLRSILEQNGIGPNDDIELHALNDFFVSAPAKDAYNYNVILAILMNEKEMSVRDKGPIWVIYPIDEHPELNDDIYNGRLVWQLDKITLK</sequence>
<gene>
    <name evidence="2" type="ORF">C8N30_1401</name>
</gene>
<dbReference type="STRING" id="1443111.Z949_3418"/>
<feature type="chain" id="PRO_5019021378" description="Oxidoreductase molybdopterin-binding domain-containing protein" evidence="1">
    <location>
        <begin position="26"/>
        <end position="160"/>
    </location>
</feature>
<dbReference type="InterPro" id="IPR036374">
    <property type="entry name" value="OxRdtase_Mopterin-bd_sf"/>
</dbReference>
<dbReference type="AlphaFoldDB" id="A0A420DRR0"/>
<dbReference type="Gene3D" id="3.90.420.10">
    <property type="entry name" value="Oxidoreductase, molybdopterin-binding domain"/>
    <property type="match status" value="1"/>
</dbReference>
<dbReference type="EMBL" id="RAQK01000001">
    <property type="protein sequence ID" value="RKE96829.1"/>
    <property type="molecule type" value="Genomic_DNA"/>
</dbReference>
<keyword evidence="1" id="KW-0732">Signal</keyword>
<dbReference type="OrthoDB" id="9798763at2"/>
<comment type="caution">
    <text evidence="2">The sequence shown here is derived from an EMBL/GenBank/DDBJ whole genome shotgun (WGS) entry which is preliminary data.</text>
</comment>
<dbReference type="RefSeq" id="WP_025063764.1">
    <property type="nucleotide sequence ID" value="NZ_RAQK01000001.1"/>
</dbReference>
<evidence type="ECO:0000256" key="1">
    <source>
        <dbReference type="SAM" id="SignalP"/>
    </source>
</evidence>
<dbReference type="Proteomes" id="UP000284407">
    <property type="component" value="Unassembled WGS sequence"/>
</dbReference>
<evidence type="ECO:0000313" key="3">
    <source>
        <dbReference type="Proteomes" id="UP000284407"/>
    </source>
</evidence>
<name>A0A420DRR0_9RHOB</name>
<feature type="signal peptide" evidence="1">
    <location>
        <begin position="1"/>
        <end position="25"/>
    </location>
</feature>
<accession>A0A420DRR0</accession>